<organism evidence="1 2">
    <name type="scientific">Lithospermum erythrorhizon</name>
    <name type="common">Purple gromwell</name>
    <name type="synonym">Lithospermum officinale var. erythrorhizon</name>
    <dbReference type="NCBI Taxonomy" id="34254"/>
    <lineage>
        <taxon>Eukaryota</taxon>
        <taxon>Viridiplantae</taxon>
        <taxon>Streptophyta</taxon>
        <taxon>Embryophyta</taxon>
        <taxon>Tracheophyta</taxon>
        <taxon>Spermatophyta</taxon>
        <taxon>Magnoliopsida</taxon>
        <taxon>eudicotyledons</taxon>
        <taxon>Gunneridae</taxon>
        <taxon>Pentapetalae</taxon>
        <taxon>asterids</taxon>
        <taxon>lamiids</taxon>
        <taxon>Boraginales</taxon>
        <taxon>Boraginaceae</taxon>
        <taxon>Boraginoideae</taxon>
        <taxon>Lithospermeae</taxon>
        <taxon>Lithospermum</taxon>
    </lineage>
</organism>
<dbReference type="EMBL" id="BAABME010036154">
    <property type="protein sequence ID" value="GAA0160883.1"/>
    <property type="molecule type" value="Genomic_DNA"/>
</dbReference>
<comment type="caution">
    <text evidence="1">The sequence shown here is derived from an EMBL/GenBank/DDBJ whole genome shotgun (WGS) entry which is preliminary data.</text>
</comment>
<evidence type="ECO:0000313" key="2">
    <source>
        <dbReference type="Proteomes" id="UP001454036"/>
    </source>
</evidence>
<reference evidence="1 2" key="1">
    <citation type="submission" date="2024-01" db="EMBL/GenBank/DDBJ databases">
        <title>The complete chloroplast genome sequence of Lithospermum erythrorhizon: insights into the phylogenetic relationship among Boraginaceae species and the maternal lineages of purple gromwells.</title>
        <authorList>
            <person name="Okada T."/>
            <person name="Watanabe K."/>
        </authorList>
    </citation>
    <scope>NUCLEOTIDE SEQUENCE [LARGE SCALE GENOMIC DNA]</scope>
</reference>
<proteinExistence type="predicted"/>
<evidence type="ECO:0000313" key="1">
    <source>
        <dbReference type="EMBL" id="GAA0160883.1"/>
    </source>
</evidence>
<keyword evidence="2" id="KW-1185">Reference proteome</keyword>
<dbReference type="PANTHER" id="PTHR33116:SF86">
    <property type="entry name" value="REVERSE TRANSCRIPTASE DOMAIN-CONTAINING PROTEIN"/>
    <property type="match status" value="1"/>
</dbReference>
<sequence>MGVMARNLRETSQAISSYAMQYFRLLFTWCHNLESMRANFWWGSKEGKRKTHWVLWSRLCLSKEEGGLWFRSLVHMNSTLLAKQAWILVEDPESTLAKAYKARYFPDTGFWDASIGYSPSFTWRSILQSREVLRRGCRWILGDENTIRIWQDTWVQGESVEKLISPAMLGFEHAQVVVLMDIEGKRWDVDVVRSLLLPCETELVFKMPFPTLDYPDRAI</sequence>
<protein>
    <submittedName>
        <fullName evidence="1">Uncharacterized protein</fullName>
    </submittedName>
</protein>
<name>A0AAV3QBC4_LITER</name>
<dbReference type="AlphaFoldDB" id="A0AAV3QBC4"/>
<dbReference type="PANTHER" id="PTHR33116">
    <property type="entry name" value="REVERSE TRANSCRIPTASE ZINC-BINDING DOMAIN-CONTAINING PROTEIN-RELATED-RELATED"/>
    <property type="match status" value="1"/>
</dbReference>
<dbReference type="Proteomes" id="UP001454036">
    <property type="component" value="Unassembled WGS sequence"/>
</dbReference>
<accession>A0AAV3QBC4</accession>
<gene>
    <name evidence="1" type="ORF">LIER_43543</name>
</gene>